<accession>A0ABT1HQ91</accession>
<dbReference type="RefSeq" id="WP_253668619.1">
    <property type="nucleotide sequence ID" value="NZ_JAMTCP010000004.1"/>
</dbReference>
<feature type="signal peptide" evidence="1">
    <location>
        <begin position="1"/>
        <end position="35"/>
    </location>
</feature>
<evidence type="ECO:0008006" key="4">
    <source>
        <dbReference type="Google" id="ProtNLM"/>
    </source>
</evidence>
<sequence>MRGKTLHARRVLAAVGATAVALSGAALVGVPVAEAAGGTAPARIVRVIDNQAHARYVWVRNECGRTMRIKIIVRGAPDTGRTTLRHGQSREWKLTWGSYERTVVC</sequence>
<dbReference type="InterPro" id="IPR036379">
    <property type="entry name" value="A-amylase_inhib_sf"/>
</dbReference>
<keyword evidence="3" id="KW-1185">Reference proteome</keyword>
<dbReference type="InterPro" id="IPR006311">
    <property type="entry name" value="TAT_signal"/>
</dbReference>
<comment type="caution">
    <text evidence="2">The sequence shown here is derived from an EMBL/GenBank/DDBJ whole genome shotgun (WGS) entry which is preliminary data.</text>
</comment>
<gene>
    <name evidence="2" type="ORF">LX15_001365</name>
</gene>
<proteinExistence type="predicted"/>
<name>A0ABT1HQ91_STRSD</name>
<dbReference type="Gene3D" id="2.60.40.20">
    <property type="entry name" value="Alpha-amylase inhibitor"/>
    <property type="match status" value="1"/>
</dbReference>
<evidence type="ECO:0000313" key="3">
    <source>
        <dbReference type="Proteomes" id="UP001205311"/>
    </source>
</evidence>
<dbReference type="EMBL" id="JAMTCP010000004">
    <property type="protein sequence ID" value="MCP2257680.1"/>
    <property type="molecule type" value="Genomic_DNA"/>
</dbReference>
<evidence type="ECO:0000313" key="2">
    <source>
        <dbReference type="EMBL" id="MCP2257680.1"/>
    </source>
</evidence>
<keyword evidence="1" id="KW-0732">Signal</keyword>
<evidence type="ECO:0000256" key="1">
    <source>
        <dbReference type="SAM" id="SignalP"/>
    </source>
</evidence>
<dbReference type="Proteomes" id="UP001205311">
    <property type="component" value="Unassembled WGS sequence"/>
</dbReference>
<organism evidence="2 3">
    <name type="scientific">Streptoalloteichus tenebrarius (strain ATCC 17920 / DSM 40477 / JCM 4838 / CBS 697.72 / NBRC 16177 / NCIMB 11028 / NRRL B-12390 / A12253. 1 / ISP 5477)</name>
    <name type="common">Streptomyces tenebrarius</name>
    <dbReference type="NCBI Taxonomy" id="1933"/>
    <lineage>
        <taxon>Bacteria</taxon>
        <taxon>Bacillati</taxon>
        <taxon>Actinomycetota</taxon>
        <taxon>Actinomycetes</taxon>
        <taxon>Pseudonocardiales</taxon>
        <taxon>Pseudonocardiaceae</taxon>
        <taxon>Streptoalloteichus</taxon>
    </lineage>
</organism>
<dbReference type="PROSITE" id="PS51318">
    <property type="entry name" value="TAT"/>
    <property type="match status" value="1"/>
</dbReference>
<feature type="chain" id="PRO_5045130857" description="Secreted protein" evidence="1">
    <location>
        <begin position="36"/>
        <end position="105"/>
    </location>
</feature>
<reference evidence="2 3" key="1">
    <citation type="submission" date="2022-06" db="EMBL/GenBank/DDBJ databases">
        <title>Genomic Encyclopedia of Archaeal and Bacterial Type Strains, Phase II (KMG-II): from individual species to whole genera.</title>
        <authorList>
            <person name="Goeker M."/>
        </authorList>
    </citation>
    <scope>NUCLEOTIDE SEQUENCE [LARGE SCALE GENOMIC DNA]</scope>
    <source>
        <strain evidence="2 3">DSM 40477</strain>
    </source>
</reference>
<protein>
    <recommendedName>
        <fullName evidence="4">Secreted protein</fullName>
    </recommendedName>
</protein>